<organism evidence="2 3">
    <name type="scientific">Camelina sativa</name>
    <name type="common">False flax</name>
    <name type="synonym">Myagrum sativum</name>
    <dbReference type="NCBI Taxonomy" id="90675"/>
    <lineage>
        <taxon>Eukaryota</taxon>
        <taxon>Viridiplantae</taxon>
        <taxon>Streptophyta</taxon>
        <taxon>Embryophyta</taxon>
        <taxon>Tracheophyta</taxon>
        <taxon>Spermatophyta</taxon>
        <taxon>Magnoliopsida</taxon>
        <taxon>eudicotyledons</taxon>
        <taxon>Gunneridae</taxon>
        <taxon>Pentapetalae</taxon>
        <taxon>rosids</taxon>
        <taxon>malvids</taxon>
        <taxon>Brassicales</taxon>
        <taxon>Brassicaceae</taxon>
        <taxon>Camelineae</taxon>
        <taxon>Camelina</taxon>
    </lineage>
</organism>
<evidence type="ECO:0000313" key="3">
    <source>
        <dbReference type="RefSeq" id="XP_019098543.1"/>
    </source>
</evidence>
<feature type="non-terminal residue" evidence="3">
    <location>
        <position position="200"/>
    </location>
</feature>
<keyword evidence="2" id="KW-1185">Reference proteome</keyword>
<name>A0ABM1RHQ5_CAMSA</name>
<protein>
    <submittedName>
        <fullName evidence="3">Uncharacterized protein LOC109131818</fullName>
    </submittedName>
</protein>
<dbReference type="Proteomes" id="UP000694864">
    <property type="component" value="Unplaced"/>
</dbReference>
<keyword evidence="1" id="KW-0812">Transmembrane</keyword>
<dbReference type="RefSeq" id="XP_019098543.1">
    <property type="nucleotide sequence ID" value="XM_019242998.1"/>
</dbReference>
<evidence type="ECO:0000313" key="2">
    <source>
        <dbReference type="Proteomes" id="UP000694864"/>
    </source>
</evidence>
<dbReference type="GeneID" id="109131818"/>
<accession>A0ABM1RHQ5</accession>
<proteinExistence type="predicted"/>
<keyword evidence="1" id="KW-0472">Membrane</keyword>
<reference evidence="3" key="2">
    <citation type="submission" date="2025-08" db="UniProtKB">
        <authorList>
            <consortium name="RefSeq"/>
        </authorList>
    </citation>
    <scope>IDENTIFICATION</scope>
</reference>
<sequence>MPSGAASATLDSLVDLLGLWSNQSVILFCPFPPAITSQSIGYFSCSSLPASDTSPAGPVSLQSSTTDVGLDSVLVGRCLITGSASGVHRGCLQPVATCIGSKSVLKSQCLVTPPHYQLRSLCLTLLLVLYQALLCLCLYLCYLLVYCILFFKTAIRMCPIAYPLVTLSEYGWSKFPNRYFSNSIINVYVFHYICEDKPNI</sequence>
<evidence type="ECO:0000256" key="1">
    <source>
        <dbReference type="SAM" id="Phobius"/>
    </source>
</evidence>
<reference evidence="2" key="1">
    <citation type="journal article" date="2014" name="Nat. Commun.">
        <title>The emerging biofuel crop Camelina sativa retains a highly undifferentiated hexaploid genome structure.</title>
        <authorList>
            <person name="Kagale S."/>
            <person name="Koh C."/>
            <person name="Nixon J."/>
            <person name="Bollina V."/>
            <person name="Clarke W.E."/>
            <person name="Tuteja R."/>
            <person name="Spillane C."/>
            <person name="Robinson S.J."/>
            <person name="Links M.G."/>
            <person name="Clarke C."/>
            <person name="Higgins E.E."/>
            <person name="Huebert T."/>
            <person name="Sharpe A.G."/>
            <person name="Parkin I.A."/>
        </authorList>
    </citation>
    <scope>NUCLEOTIDE SEQUENCE [LARGE SCALE GENOMIC DNA]</scope>
    <source>
        <strain evidence="2">cv. DH55</strain>
    </source>
</reference>
<keyword evidence="1" id="KW-1133">Transmembrane helix</keyword>
<gene>
    <name evidence="3" type="primary">LOC109131818</name>
</gene>
<feature type="transmembrane region" description="Helical" evidence="1">
    <location>
        <begin position="123"/>
        <end position="151"/>
    </location>
</feature>